<feature type="transmembrane region" description="Helical" evidence="1">
    <location>
        <begin position="25"/>
        <end position="42"/>
    </location>
</feature>
<gene>
    <name evidence="2" type="ORF">TSUD_215120</name>
</gene>
<name>A0A2Z6MJ26_TRISU</name>
<evidence type="ECO:0000256" key="1">
    <source>
        <dbReference type="SAM" id="Phobius"/>
    </source>
</evidence>
<keyword evidence="1" id="KW-0812">Transmembrane</keyword>
<feature type="transmembrane region" description="Helical" evidence="1">
    <location>
        <begin position="54"/>
        <end position="75"/>
    </location>
</feature>
<dbReference type="Proteomes" id="UP000242715">
    <property type="component" value="Unassembled WGS sequence"/>
</dbReference>
<dbReference type="AlphaFoldDB" id="A0A2Z6MJ26"/>
<evidence type="ECO:0000313" key="2">
    <source>
        <dbReference type="EMBL" id="GAU31711.1"/>
    </source>
</evidence>
<dbReference type="EMBL" id="DF973466">
    <property type="protein sequence ID" value="GAU31711.1"/>
    <property type="molecule type" value="Genomic_DNA"/>
</dbReference>
<organism evidence="2 3">
    <name type="scientific">Trifolium subterraneum</name>
    <name type="common">Subterranean clover</name>
    <dbReference type="NCBI Taxonomy" id="3900"/>
    <lineage>
        <taxon>Eukaryota</taxon>
        <taxon>Viridiplantae</taxon>
        <taxon>Streptophyta</taxon>
        <taxon>Embryophyta</taxon>
        <taxon>Tracheophyta</taxon>
        <taxon>Spermatophyta</taxon>
        <taxon>Magnoliopsida</taxon>
        <taxon>eudicotyledons</taxon>
        <taxon>Gunneridae</taxon>
        <taxon>Pentapetalae</taxon>
        <taxon>rosids</taxon>
        <taxon>fabids</taxon>
        <taxon>Fabales</taxon>
        <taxon>Fabaceae</taxon>
        <taxon>Papilionoideae</taxon>
        <taxon>50 kb inversion clade</taxon>
        <taxon>NPAAA clade</taxon>
        <taxon>Hologalegina</taxon>
        <taxon>IRL clade</taxon>
        <taxon>Trifolieae</taxon>
        <taxon>Trifolium</taxon>
    </lineage>
</organism>
<proteinExistence type="predicted"/>
<accession>A0A2Z6MJ26</accession>
<sequence>MAPSLRARTNILHFTGPLAFLNDKIVSTVFMWSFGPVNLLLIDSGREGLPSYFYLRSFWTMPAGGSTLLAFWFSFAPKVGFPNNFRRVVEGVEEVS</sequence>
<keyword evidence="1" id="KW-0472">Membrane</keyword>
<keyword evidence="3" id="KW-1185">Reference proteome</keyword>
<evidence type="ECO:0000313" key="3">
    <source>
        <dbReference type="Proteomes" id="UP000242715"/>
    </source>
</evidence>
<reference evidence="3" key="1">
    <citation type="journal article" date="2017" name="Front. Plant Sci.">
        <title>Climate Clever Clovers: New Paradigm to Reduce the Environmental Footprint of Ruminants by Breeding Low Methanogenic Forages Utilizing Haplotype Variation.</title>
        <authorList>
            <person name="Kaur P."/>
            <person name="Appels R."/>
            <person name="Bayer P.E."/>
            <person name="Keeble-Gagnere G."/>
            <person name="Wang J."/>
            <person name="Hirakawa H."/>
            <person name="Shirasawa K."/>
            <person name="Vercoe P."/>
            <person name="Stefanova K."/>
            <person name="Durmic Z."/>
            <person name="Nichols P."/>
            <person name="Revell C."/>
            <person name="Isobe S.N."/>
            <person name="Edwards D."/>
            <person name="Erskine W."/>
        </authorList>
    </citation>
    <scope>NUCLEOTIDE SEQUENCE [LARGE SCALE GENOMIC DNA]</scope>
    <source>
        <strain evidence="3">cv. Daliak</strain>
    </source>
</reference>
<protein>
    <submittedName>
        <fullName evidence="2">Uncharacterized protein</fullName>
    </submittedName>
</protein>
<keyword evidence="1" id="KW-1133">Transmembrane helix</keyword>